<evidence type="ECO:0000313" key="1">
    <source>
        <dbReference type="EMBL" id="CAG8825523.1"/>
    </source>
</evidence>
<comment type="caution">
    <text evidence="1">The sequence shown here is derived from an EMBL/GenBank/DDBJ whole genome shotgun (WGS) entry which is preliminary data.</text>
</comment>
<evidence type="ECO:0000313" key="2">
    <source>
        <dbReference type="Proteomes" id="UP000789920"/>
    </source>
</evidence>
<dbReference type="EMBL" id="CAJVQC010090656">
    <property type="protein sequence ID" value="CAG8825523.1"/>
    <property type="molecule type" value="Genomic_DNA"/>
</dbReference>
<proteinExistence type="predicted"/>
<sequence length="143" mass="16746">NTTEFYQQYQAIEDECKHFSQSTPYKIYPTAITTSKKIDTKSITERLQKLNIFEQDHDIKDLELNLFNSEELNTQEKKIRASVFSNRQFKRQLPLDSQVENNQGESKQSKVVENLEHQTETMKMDSQEQTSLQAQIQALPKSN</sequence>
<accession>A0ACA9S3J2</accession>
<reference evidence="1" key="1">
    <citation type="submission" date="2021-06" db="EMBL/GenBank/DDBJ databases">
        <authorList>
            <person name="Kallberg Y."/>
            <person name="Tangrot J."/>
            <person name="Rosling A."/>
        </authorList>
    </citation>
    <scope>NUCLEOTIDE SEQUENCE</scope>
    <source>
        <strain evidence="1">MA461A</strain>
    </source>
</reference>
<dbReference type="Proteomes" id="UP000789920">
    <property type="component" value="Unassembled WGS sequence"/>
</dbReference>
<protein>
    <submittedName>
        <fullName evidence="1">693_t:CDS:1</fullName>
    </submittedName>
</protein>
<organism evidence="1 2">
    <name type="scientific">Racocetra persica</name>
    <dbReference type="NCBI Taxonomy" id="160502"/>
    <lineage>
        <taxon>Eukaryota</taxon>
        <taxon>Fungi</taxon>
        <taxon>Fungi incertae sedis</taxon>
        <taxon>Mucoromycota</taxon>
        <taxon>Glomeromycotina</taxon>
        <taxon>Glomeromycetes</taxon>
        <taxon>Diversisporales</taxon>
        <taxon>Gigasporaceae</taxon>
        <taxon>Racocetra</taxon>
    </lineage>
</organism>
<name>A0ACA9S3J2_9GLOM</name>
<keyword evidence="2" id="KW-1185">Reference proteome</keyword>
<feature type="non-terminal residue" evidence="1">
    <location>
        <position position="1"/>
    </location>
</feature>
<gene>
    <name evidence="1" type="ORF">RPERSI_LOCUS26504</name>
</gene>